<sequence length="102" mass="11699">MSTHYSYATPNVLPNSMPLSYVDPYTRLYKTPVQIVPEYSYENQYEQPRIVYPYNVNNIASVPGRYVWLKCTIEGYLCVISFLILLALALAALIIPLIVLIH</sequence>
<keyword evidence="1" id="KW-1133">Transmembrane helix</keyword>
<organism evidence="2 3">
    <name type="scientific">Adineta steineri</name>
    <dbReference type="NCBI Taxonomy" id="433720"/>
    <lineage>
        <taxon>Eukaryota</taxon>
        <taxon>Metazoa</taxon>
        <taxon>Spiralia</taxon>
        <taxon>Gnathifera</taxon>
        <taxon>Rotifera</taxon>
        <taxon>Eurotatoria</taxon>
        <taxon>Bdelloidea</taxon>
        <taxon>Adinetida</taxon>
        <taxon>Adinetidae</taxon>
        <taxon>Adineta</taxon>
    </lineage>
</organism>
<evidence type="ECO:0000313" key="3">
    <source>
        <dbReference type="Proteomes" id="UP000663844"/>
    </source>
</evidence>
<protein>
    <submittedName>
        <fullName evidence="2">Uncharacterized protein</fullName>
    </submittedName>
</protein>
<reference evidence="2" key="1">
    <citation type="submission" date="2021-02" db="EMBL/GenBank/DDBJ databases">
        <authorList>
            <person name="Nowell W R."/>
        </authorList>
    </citation>
    <scope>NUCLEOTIDE SEQUENCE</scope>
</reference>
<keyword evidence="1" id="KW-0472">Membrane</keyword>
<comment type="caution">
    <text evidence="2">The sequence shown here is derived from an EMBL/GenBank/DDBJ whole genome shotgun (WGS) entry which is preliminary data.</text>
</comment>
<keyword evidence="1" id="KW-0812">Transmembrane</keyword>
<gene>
    <name evidence="2" type="ORF">OXD698_LOCUS41744</name>
</gene>
<feature type="non-terminal residue" evidence="2">
    <location>
        <position position="1"/>
    </location>
</feature>
<evidence type="ECO:0000256" key="1">
    <source>
        <dbReference type="SAM" id="Phobius"/>
    </source>
</evidence>
<dbReference type="Proteomes" id="UP000663844">
    <property type="component" value="Unassembled WGS sequence"/>
</dbReference>
<accession>A0A820C5W1</accession>
<dbReference type="EMBL" id="CAJOAZ010010295">
    <property type="protein sequence ID" value="CAF4218484.1"/>
    <property type="molecule type" value="Genomic_DNA"/>
</dbReference>
<dbReference type="AlphaFoldDB" id="A0A820C5W1"/>
<feature type="transmembrane region" description="Helical" evidence="1">
    <location>
        <begin position="75"/>
        <end position="101"/>
    </location>
</feature>
<evidence type="ECO:0000313" key="2">
    <source>
        <dbReference type="EMBL" id="CAF4218484.1"/>
    </source>
</evidence>
<proteinExistence type="predicted"/>
<name>A0A820C5W1_9BILA</name>